<dbReference type="InterPro" id="IPR012657">
    <property type="entry name" value="23S_rRNA-intervening_sequence"/>
</dbReference>
<dbReference type="NCBIfam" id="TIGR02436">
    <property type="entry name" value="four helix bundle protein"/>
    <property type="match status" value="1"/>
</dbReference>
<evidence type="ECO:0000313" key="1">
    <source>
        <dbReference type="EMBL" id="MDF1611738.1"/>
    </source>
</evidence>
<dbReference type="Pfam" id="PF05635">
    <property type="entry name" value="23S_rRNA_IVP"/>
    <property type="match status" value="1"/>
</dbReference>
<organism evidence="1 2">
    <name type="scientific">Stygiobacter electus</name>
    <dbReference type="NCBI Taxonomy" id="3032292"/>
    <lineage>
        <taxon>Bacteria</taxon>
        <taxon>Pseudomonadati</taxon>
        <taxon>Ignavibacteriota</taxon>
        <taxon>Ignavibacteria</taxon>
        <taxon>Ignavibacteriales</taxon>
        <taxon>Melioribacteraceae</taxon>
        <taxon>Stygiobacter</taxon>
    </lineage>
</organism>
<keyword evidence="2" id="KW-1185">Reference proteome</keyword>
<evidence type="ECO:0000313" key="2">
    <source>
        <dbReference type="Proteomes" id="UP001221302"/>
    </source>
</evidence>
<dbReference type="PIRSF" id="PIRSF035652">
    <property type="entry name" value="CHP02436"/>
    <property type="match status" value="1"/>
</dbReference>
<dbReference type="SUPFAM" id="SSF158446">
    <property type="entry name" value="IVS-encoded protein-like"/>
    <property type="match status" value="1"/>
</dbReference>
<dbReference type="Proteomes" id="UP001221302">
    <property type="component" value="Unassembled WGS sequence"/>
</dbReference>
<comment type="caution">
    <text evidence="1">The sequence shown here is derived from an EMBL/GenBank/DDBJ whole genome shotgun (WGS) entry which is preliminary data.</text>
</comment>
<reference evidence="1" key="1">
    <citation type="submission" date="2023-03" db="EMBL/GenBank/DDBJ databases">
        <title>Stygiobacter electus gen. nov., sp. nov., facultatively anaerobic thermotolerant bacterium of the class Ignavibacteria from a well of Yessentuki mineral water deposit.</title>
        <authorList>
            <person name="Podosokorskaya O.A."/>
            <person name="Elcheninov A.G."/>
            <person name="Petrova N.F."/>
            <person name="Zavarzina D.G."/>
            <person name="Kublanov I.V."/>
            <person name="Merkel A.Y."/>
        </authorList>
    </citation>
    <scope>NUCLEOTIDE SEQUENCE</scope>
    <source>
        <strain evidence="1">09-Me</strain>
    </source>
</reference>
<dbReference type="EMBL" id="JARGDL010000006">
    <property type="protein sequence ID" value="MDF1611738.1"/>
    <property type="molecule type" value="Genomic_DNA"/>
</dbReference>
<dbReference type="PANTHER" id="PTHR38471">
    <property type="entry name" value="FOUR HELIX BUNDLE PROTEIN"/>
    <property type="match status" value="1"/>
</dbReference>
<dbReference type="PANTHER" id="PTHR38471:SF2">
    <property type="entry name" value="FOUR HELIX BUNDLE PROTEIN"/>
    <property type="match status" value="1"/>
</dbReference>
<protein>
    <submittedName>
        <fullName evidence="1">Four helix bundle protein</fullName>
    </submittedName>
</protein>
<sequence length="128" mass="14596">MKVFEKQVGYGNPILTKSFEFAVDITKYYLDSVKKDFLLKDLLRQLLRSGTSIGANVSESQEAVSKKDFINKLSIALKEAKETEYWLKILNKTGVVSESDFIKLSDECSQIIRLLISILKKLKESNEL</sequence>
<name>A0AAE3P296_9BACT</name>
<proteinExistence type="predicted"/>
<dbReference type="AlphaFoldDB" id="A0AAE3P296"/>
<dbReference type="Gene3D" id="1.20.1440.60">
    <property type="entry name" value="23S rRNA-intervening sequence"/>
    <property type="match status" value="1"/>
</dbReference>
<dbReference type="RefSeq" id="WP_321535505.1">
    <property type="nucleotide sequence ID" value="NZ_JARGDL010000006.1"/>
</dbReference>
<gene>
    <name evidence="1" type="ORF">P0M35_06225</name>
</gene>
<accession>A0AAE3P296</accession>
<dbReference type="InterPro" id="IPR036583">
    <property type="entry name" value="23S_rRNA_IVS_sf"/>
</dbReference>